<evidence type="ECO:0000256" key="2">
    <source>
        <dbReference type="ARBA" id="ARBA00022448"/>
    </source>
</evidence>
<dbReference type="GO" id="GO:0016301">
    <property type="term" value="F:kinase activity"/>
    <property type="evidence" value="ECO:0007669"/>
    <property type="project" value="UniProtKB-KW"/>
</dbReference>
<evidence type="ECO:0000256" key="13">
    <source>
        <dbReference type="ARBA" id="ARBA00048931"/>
    </source>
</evidence>
<keyword evidence="6" id="KW-0598">Phosphotransferase system</keyword>
<evidence type="ECO:0000256" key="15">
    <source>
        <dbReference type="ARBA" id="ARBA00081008"/>
    </source>
</evidence>
<dbReference type="Gene3D" id="2.70.70.10">
    <property type="entry name" value="Glucose Permease (Domain IIA)"/>
    <property type="match status" value="1"/>
</dbReference>
<feature type="domain" description="PTS EIIB type-1" evidence="19">
    <location>
        <begin position="4"/>
        <end position="86"/>
    </location>
</feature>
<evidence type="ECO:0000256" key="6">
    <source>
        <dbReference type="ARBA" id="ARBA00022683"/>
    </source>
</evidence>
<dbReference type="CDD" id="cd00212">
    <property type="entry name" value="PTS_IIB_glc"/>
    <property type="match status" value="1"/>
</dbReference>
<feature type="transmembrane region" description="Helical" evidence="17">
    <location>
        <begin position="142"/>
        <end position="162"/>
    </location>
</feature>
<dbReference type="Proteomes" id="UP000244161">
    <property type="component" value="Unassembled WGS sequence"/>
</dbReference>
<evidence type="ECO:0000256" key="5">
    <source>
        <dbReference type="ARBA" id="ARBA00022679"/>
    </source>
</evidence>
<proteinExistence type="predicted"/>
<dbReference type="CDD" id="cd00210">
    <property type="entry name" value="PTS_IIA_glc"/>
    <property type="match status" value="1"/>
</dbReference>
<dbReference type="PANTHER" id="PTHR30175:SF1">
    <property type="entry name" value="PTS SYSTEM ARBUTIN-, CELLOBIOSE-, AND SALICIN-SPECIFIC EIIBC COMPONENT-RELATED"/>
    <property type="match status" value="1"/>
</dbReference>
<feature type="transmembrane region" description="Helical" evidence="17">
    <location>
        <begin position="438"/>
        <end position="460"/>
    </location>
</feature>
<dbReference type="NCBIfam" id="TIGR01995">
    <property type="entry name" value="PTS-II-ABC-beta"/>
    <property type="match status" value="1"/>
</dbReference>
<feature type="transmembrane region" description="Helical" evidence="17">
    <location>
        <begin position="258"/>
        <end position="278"/>
    </location>
</feature>
<dbReference type="GO" id="GO:0009401">
    <property type="term" value="P:phosphoenolpyruvate-dependent sugar phosphotransferase system"/>
    <property type="evidence" value="ECO:0007669"/>
    <property type="project" value="UniProtKB-KW"/>
</dbReference>
<dbReference type="GO" id="GO:0090589">
    <property type="term" value="F:protein-phosphocysteine-trehalose phosphotransferase system transporter activity"/>
    <property type="evidence" value="ECO:0007669"/>
    <property type="project" value="TreeGrafter"/>
</dbReference>
<dbReference type="GO" id="GO:0015771">
    <property type="term" value="P:trehalose transport"/>
    <property type="evidence" value="ECO:0007669"/>
    <property type="project" value="TreeGrafter"/>
</dbReference>
<evidence type="ECO:0000256" key="1">
    <source>
        <dbReference type="ARBA" id="ARBA00004651"/>
    </source>
</evidence>
<dbReference type="PROSITE" id="PS51093">
    <property type="entry name" value="PTS_EIIA_TYPE_1"/>
    <property type="match status" value="1"/>
</dbReference>
<dbReference type="RefSeq" id="WP_108033420.1">
    <property type="nucleotide sequence ID" value="NZ_QAOM01000019.1"/>
</dbReference>
<comment type="subcellular location">
    <subcellularLocation>
        <location evidence="1">Cell membrane</location>
        <topology evidence="1">Multi-pass membrane protein</topology>
    </subcellularLocation>
</comment>
<comment type="function">
    <text evidence="12">The phosphoenolpyruvate-dependent sugar phosphotransferase system (sugar PTS), a major carbohydrate active transport system, catalyzes the phosphorylation of incoming sugar substrates concomitantly with their translocation across the cell membrane. This system is involved in sucrose transport.</text>
</comment>
<dbReference type="InterPro" id="IPR036878">
    <property type="entry name" value="Glu_permease_IIB"/>
</dbReference>
<feature type="domain" description="PTS EIIA type-1" evidence="18">
    <location>
        <begin position="524"/>
        <end position="628"/>
    </location>
</feature>
<protein>
    <recommendedName>
        <fullName evidence="14">PTS system sucrose-specific EIIBCA component</fullName>
        <ecNumber evidence="11">2.7.1.211</ecNumber>
    </recommendedName>
    <alternativeName>
        <fullName evidence="15">EIIBCA-Scr</fullName>
    </alternativeName>
</protein>
<keyword evidence="2" id="KW-0813">Transport</keyword>
<dbReference type="InterPro" id="IPR050558">
    <property type="entry name" value="PTS_Sugar-Specific_Components"/>
</dbReference>
<dbReference type="FunFam" id="3.30.1360.60:FF:000001">
    <property type="entry name" value="PTS system glucose-specific IIBC component PtsG"/>
    <property type="match status" value="1"/>
</dbReference>
<dbReference type="GO" id="GO:0008982">
    <property type="term" value="F:protein-N(PI)-phosphohistidine-sugar phosphotransferase activity"/>
    <property type="evidence" value="ECO:0007669"/>
    <property type="project" value="InterPro"/>
</dbReference>
<dbReference type="Pfam" id="PF00367">
    <property type="entry name" value="PTS_EIIB"/>
    <property type="match status" value="1"/>
</dbReference>
<dbReference type="InterPro" id="IPR013013">
    <property type="entry name" value="PTS_EIIC_1"/>
</dbReference>
<evidence type="ECO:0000259" key="20">
    <source>
        <dbReference type="PROSITE" id="PS51103"/>
    </source>
</evidence>
<dbReference type="FunFam" id="2.70.70.10:FF:000001">
    <property type="entry name" value="PTS system glucose-specific IIA component"/>
    <property type="match status" value="1"/>
</dbReference>
<feature type="domain" description="PTS EIIC type-1" evidence="20">
    <location>
        <begin position="105"/>
        <end position="477"/>
    </location>
</feature>
<dbReference type="PROSITE" id="PS51103">
    <property type="entry name" value="PTS_EIIC_TYPE_1"/>
    <property type="match status" value="1"/>
</dbReference>
<evidence type="ECO:0000256" key="11">
    <source>
        <dbReference type="ARBA" id="ARBA00044053"/>
    </source>
</evidence>
<feature type="transmembrane region" description="Helical" evidence="17">
    <location>
        <begin position="298"/>
        <end position="324"/>
    </location>
</feature>
<feature type="transmembrane region" description="Helical" evidence="17">
    <location>
        <begin position="114"/>
        <end position="136"/>
    </location>
</feature>
<dbReference type="EC" id="2.7.1.211" evidence="11"/>
<evidence type="ECO:0000313" key="22">
    <source>
        <dbReference type="Proteomes" id="UP000244161"/>
    </source>
</evidence>
<evidence type="ECO:0000256" key="12">
    <source>
        <dbReference type="ARBA" id="ARBA00045139"/>
    </source>
</evidence>
<dbReference type="PROSITE" id="PS01035">
    <property type="entry name" value="PTS_EIIB_TYPE_1_CYS"/>
    <property type="match status" value="1"/>
</dbReference>
<dbReference type="SUPFAM" id="SSF55604">
    <property type="entry name" value="Glucose permease domain IIB"/>
    <property type="match status" value="1"/>
</dbReference>
<evidence type="ECO:0000256" key="10">
    <source>
        <dbReference type="ARBA" id="ARBA00023136"/>
    </source>
</evidence>
<keyword evidence="8" id="KW-0418">Kinase</keyword>
<feature type="active site" description="Phosphocysteine intermediate; for EIIB activity" evidence="16">
    <location>
        <position position="26"/>
    </location>
</feature>
<dbReference type="Pfam" id="PF00358">
    <property type="entry name" value="PTS_EIIA_1"/>
    <property type="match status" value="1"/>
</dbReference>
<reference evidence="21 22" key="1">
    <citation type="submission" date="2018-04" db="EMBL/GenBank/DDBJ databases">
        <title>Genomic Encyclopedia of Archaeal and Bacterial Type Strains, Phase II (KMG-II): from individual species to whole genera.</title>
        <authorList>
            <person name="Goeker M."/>
        </authorList>
    </citation>
    <scope>NUCLEOTIDE SEQUENCE [LARGE SCALE GENOMIC DNA]</scope>
    <source>
        <strain evidence="21 22">DSM 18806</strain>
    </source>
</reference>
<keyword evidence="9 17" id="KW-1133">Transmembrane helix</keyword>
<comment type="caution">
    <text evidence="21">The sequence shown here is derived from an EMBL/GenBank/DDBJ whole genome shotgun (WGS) entry which is preliminary data.</text>
</comment>
<feature type="transmembrane region" description="Helical" evidence="17">
    <location>
        <begin position="214"/>
        <end position="237"/>
    </location>
</feature>
<feature type="transmembrane region" description="Helical" evidence="17">
    <location>
        <begin position="368"/>
        <end position="386"/>
    </location>
</feature>
<comment type="catalytic activity">
    <reaction evidence="13">
        <text>N(pros)-phospho-L-histidyl-[protein](out) + sucrose = sucrose 6(G)-phosphate(in) + L-histidyl-[protein]</text>
        <dbReference type="Rhea" id="RHEA:49236"/>
        <dbReference type="Rhea" id="RHEA-COMP:9745"/>
        <dbReference type="Rhea" id="RHEA-COMP:9746"/>
        <dbReference type="ChEBI" id="CHEBI:17992"/>
        <dbReference type="ChEBI" id="CHEBI:29979"/>
        <dbReference type="ChEBI" id="CHEBI:64837"/>
        <dbReference type="ChEBI" id="CHEBI:91002"/>
        <dbReference type="EC" id="2.7.1.211"/>
    </reaction>
</comment>
<sequence length="654" mass="69142">MKYEELAKDILAHVGGKENVRSLAHCITRLRFKLVDESKADTDYLKKLEGIVTVIQSGGQYQVVIGNHVPDVYAAVNAVGGLNGGGEVDAEDEGPKGSLFNQFIDMISKIFQPILGPLAATGMLKGVAALLVAAGMSTTDGAYVLIQAAGDGFFNFLPIFLAFTASKHFKMNSFTAMAVATAMVYPGLVNPAGIDPLYTLFAGSIFESPIYMTFFGLPIIMMSYASSVVPILLAVFLGSKVEKFLKNVIPDVVKLFMVPFATLLIVVPLTILFVGPISTWAATLLGAGVSWVYNLSPIVAGAVLGGGWQVFVMFGLHWGLVPIAINNLATQGFDQLLATVLGVSFAQTGAILAIYLKTKEAKVKQLSIPAFISGLFGVTEPAIYGITLPMKRPFQLSCIAGAISGIVAGILKLTGYRMGGLGVFSFPSYLEADGSMTFNFWASIIVCAVGLVAGFILVFFSKIPVLYGETETATTTTTATTATTLDTNAVVVAAMKKDLSAAAEKDLVASPMIGEVVELSDVPDEAFATGALGKGIAIRPTVGEVYAPANATVTLLFPTQHAIGLTTENGTEILIHVGMDTVQLNGEGFTSHVQQGDKVVAGQLLLEFDIDFIKKAGYEVITPIIVTNSNDYLDVLTTKEATLNDGDYLLTVIA</sequence>
<evidence type="ECO:0000256" key="4">
    <source>
        <dbReference type="ARBA" id="ARBA00022597"/>
    </source>
</evidence>
<accession>A0A2T5IDT1</accession>
<dbReference type="Gene3D" id="3.30.1360.60">
    <property type="entry name" value="Glucose permease domain IIB"/>
    <property type="match status" value="1"/>
</dbReference>
<evidence type="ECO:0000313" key="21">
    <source>
        <dbReference type="EMBL" id="PTQ81988.1"/>
    </source>
</evidence>
<dbReference type="InterPro" id="IPR011297">
    <property type="entry name" value="PTS_IIABC_b_glu"/>
</dbReference>
<dbReference type="GO" id="GO:0005886">
    <property type="term" value="C:plasma membrane"/>
    <property type="evidence" value="ECO:0007669"/>
    <property type="project" value="UniProtKB-SubCell"/>
</dbReference>
<dbReference type="PROSITE" id="PS00371">
    <property type="entry name" value="PTS_EIIA_TYPE_1_HIS"/>
    <property type="match status" value="1"/>
</dbReference>
<evidence type="ECO:0000256" key="7">
    <source>
        <dbReference type="ARBA" id="ARBA00022692"/>
    </source>
</evidence>
<dbReference type="InterPro" id="IPR001996">
    <property type="entry name" value="PTS_IIB_1"/>
</dbReference>
<dbReference type="PANTHER" id="PTHR30175">
    <property type="entry name" value="PHOSPHOTRANSFERASE SYSTEM TRANSPORT PROTEIN"/>
    <property type="match status" value="1"/>
</dbReference>
<dbReference type="InterPro" id="IPR001127">
    <property type="entry name" value="PTS_EIIA_1_perm"/>
</dbReference>
<dbReference type="InterPro" id="IPR011055">
    <property type="entry name" value="Dup_hybrid_motif"/>
</dbReference>
<feature type="transmembrane region" description="Helical" evidence="17">
    <location>
        <begin position="398"/>
        <end position="418"/>
    </location>
</feature>
<keyword evidence="3" id="KW-1003">Cell membrane</keyword>
<dbReference type="NCBIfam" id="TIGR00830">
    <property type="entry name" value="PTBA"/>
    <property type="match status" value="1"/>
</dbReference>
<dbReference type="AlphaFoldDB" id="A0A2T5IDT1"/>
<dbReference type="InterPro" id="IPR018113">
    <property type="entry name" value="PTrfase_EIIB_Cys"/>
</dbReference>
<organism evidence="21 22">
    <name type="scientific">Trichococcus patagoniensis</name>
    <dbReference type="NCBI Taxonomy" id="382641"/>
    <lineage>
        <taxon>Bacteria</taxon>
        <taxon>Bacillati</taxon>
        <taxon>Bacillota</taxon>
        <taxon>Bacilli</taxon>
        <taxon>Lactobacillales</taxon>
        <taxon>Carnobacteriaceae</taxon>
        <taxon>Trichococcus</taxon>
    </lineage>
</organism>
<keyword evidence="4" id="KW-0762">Sugar transport</keyword>
<evidence type="ECO:0000256" key="3">
    <source>
        <dbReference type="ARBA" id="ARBA00022475"/>
    </source>
</evidence>
<dbReference type="Pfam" id="PF02378">
    <property type="entry name" value="PTS_EIIC"/>
    <property type="match status" value="1"/>
</dbReference>
<dbReference type="InterPro" id="IPR003352">
    <property type="entry name" value="PTS_EIIC"/>
</dbReference>
<keyword evidence="22" id="KW-1185">Reference proteome</keyword>
<dbReference type="SUPFAM" id="SSF51261">
    <property type="entry name" value="Duplicated hybrid motif"/>
    <property type="match status" value="1"/>
</dbReference>
<evidence type="ECO:0000256" key="14">
    <source>
        <dbReference type="ARBA" id="ARBA00074554"/>
    </source>
</evidence>
<gene>
    <name evidence="21" type="ORF">C8U37_11914</name>
</gene>
<evidence type="ECO:0000256" key="17">
    <source>
        <dbReference type="SAM" id="Phobius"/>
    </source>
</evidence>
<dbReference type="PROSITE" id="PS51098">
    <property type="entry name" value="PTS_EIIB_TYPE_1"/>
    <property type="match status" value="1"/>
</dbReference>
<dbReference type="EMBL" id="QAOM01000019">
    <property type="protein sequence ID" value="PTQ81988.1"/>
    <property type="molecule type" value="Genomic_DNA"/>
</dbReference>
<evidence type="ECO:0000259" key="18">
    <source>
        <dbReference type="PROSITE" id="PS51093"/>
    </source>
</evidence>
<evidence type="ECO:0000259" key="19">
    <source>
        <dbReference type="PROSITE" id="PS51098"/>
    </source>
</evidence>
<evidence type="ECO:0000256" key="9">
    <source>
        <dbReference type="ARBA" id="ARBA00022989"/>
    </source>
</evidence>
<name>A0A2T5IDT1_9LACT</name>
<keyword evidence="7 17" id="KW-0812">Transmembrane</keyword>
<feature type="transmembrane region" description="Helical" evidence="17">
    <location>
        <begin position="174"/>
        <end position="194"/>
    </location>
</feature>
<keyword evidence="5" id="KW-0808">Transferase</keyword>
<keyword evidence="10 17" id="KW-0472">Membrane</keyword>
<evidence type="ECO:0000256" key="8">
    <source>
        <dbReference type="ARBA" id="ARBA00022777"/>
    </source>
</evidence>
<dbReference type="OrthoDB" id="9769191at2"/>
<feature type="transmembrane region" description="Helical" evidence="17">
    <location>
        <begin position="336"/>
        <end position="356"/>
    </location>
</feature>
<evidence type="ECO:0000256" key="16">
    <source>
        <dbReference type="PROSITE-ProRule" id="PRU00421"/>
    </source>
</evidence>